<protein>
    <submittedName>
        <fullName evidence="5">Phosphoglycolate phosphatase</fullName>
    </submittedName>
</protein>
<keyword evidence="1" id="KW-0479">Metal-binding</keyword>
<evidence type="ECO:0000256" key="2">
    <source>
        <dbReference type="ARBA" id="ARBA00022801"/>
    </source>
</evidence>
<keyword evidence="2" id="KW-0378">Hydrolase</keyword>
<dbReference type="PATRIC" id="fig|1610491.3.peg.1492"/>
<proteinExistence type="predicted"/>
<dbReference type="SFLD" id="SFLDS00003">
    <property type="entry name" value="Haloacid_Dehalogenase"/>
    <property type="match status" value="1"/>
</dbReference>
<organism evidence="5 6">
    <name type="scientific">Lampropedia cohaerens</name>
    <dbReference type="NCBI Taxonomy" id="1610491"/>
    <lineage>
        <taxon>Bacteria</taxon>
        <taxon>Pseudomonadati</taxon>
        <taxon>Pseudomonadota</taxon>
        <taxon>Betaproteobacteria</taxon>
        <taxon>Burkholderiales</taxon>
        <taxon>Comamonadaceae</taxon>
        <taxon>Lampropedia</taxon>
    </lineage>
</organism>
<dbReference type="EMBL" id="LBNQ01000023">
    <property type="protein sequence ID" value="KKW67930.1"/>
    <property type="molecule type" value="Genomic_DNA"/>
</dbReference>
<reference evidence="5 6" key="1">
    <citation type="submission" date="2015-05" db="EMBL/GenBank/DDBJ databases">
        <title>Draft genome sequence of Lampropedia sp. CT6, isolated from the microbial mat of a hot water spring, located at Manikaran, India.</title>
        <authorList>
            <person name="Tripathi C."/>
            <person name="Rani P."/>
            <person name="Mahato N.K."/>
            <person name="Lal R."/>
        </authorList>
    </citation>
    <scope>NUCLEOTIDE SEQUENCE [LARGE SCALE GENOMIC DNA]</scope>
    <source>
        <strain evidence="5 6">CT6</strain>
    </source>
</reference>
<dbReference type="Gene3D" id="3.40.50.1000">
    <property type="entry name" value="HAD superfamily/HAD-like"/>
    <property type="match status" value="1"/>
</dbReference>
<keyword evidence="3" id="KW-0460">Magnesium</keyword>
<dbReference type="OrthoDB" id="9776368at2"/>
<dbReference type="InterPro" id="IPR006439">
    <property type="entry name" value="HAD-SF_hydro_IA"/>
</dbReference>
<evidence type="ECO:0000313" key="6">
    <source>
        <dbReference type="Proteomes" id="UP000050580"/>
    </source>
</evidence>
<dbReference type="GO" id="GO:0006281">
    <property type="term" value="P:DNA repair"/>
    <property type="evidence" value="ECO:0007669"/>
    <property type="project" value="TreeGrafter"/>
</dbReference>
<dbReference type="Proteomes" id="UP000050580">
    <property type="component" value="Unassembled WGS sequence"/>
</dbReference>
<name>A0A0U1PZJ6_9BURK</name>
<evidence type="ECO:0000313" key="5">
    <source>
        <dbReference type="EMBL" id="KKW67930.1"/>
    </source>
</evidence>
<dbReference type="AlphaFoldDB" id="A0A0U1PZJ6"/>
<dbReference type="InterPro" id="IPR036412">
    <property type="entry name" value="HAD-like_sf"/>
</dbReference>
<dbReference type="InterPro" id="IPR023214">
    <property type="entry name" value="HAD_sf"/>
</dbReference>
<dbReference type="GO" id="GO:0005829">
    <property type="term" value="C:cytosol"/>
    <property type="evidence" value="ECO:0007669"/>
    <property type="project" value="TreeGrafter"/>
</dbReference>
<dbReference type="InterPro" id="IPR023198">
    <property type="entry name" value="PGP-like_dom2"/>
</dbReference>
<dbReference type="PANTHER" id="PTHR43434">
    <property type="entry name" value="PHOSPHOGLYCOLATE PHOSPHATASE"/>
    <property type="match status" value="1"/>
</dbReference>
<sequence length="219" mass="23221">MTPQAVLFDLDGTLVDSAADLALAVNRMRQQRAQPPLPIAQYRPLVGSGARGLLPIGLDADPDSPSFASLRDEFFDTYEACIGEATQPFDGVAQVLDALRVGQIPWGIVTNKIERLARPIVAGDPALAQCQALVGGDTTAHAKPHPLPLLHAAALLKVPPSGCIYVGDDRRDMLAGKSAGMTTVAARYGYIAADDDTATWPADHYIDSPLELLTLLGIE</sequence>
<evidence type="ECO:0000256" key="4">
    <source>
        <dbReference type="ARBA" id="ARBA00023277"/>
    </source>
</evidence>
<dbReference type="Pfam" id="PF13419">
    <property type="entry name" value="HAD_2"/>
    <property type="match status" value="1"/>
</dbReference>
<dbReference type="Gene3D" id="1.10.150.240">
    <property type="entry name" value="Putative phosphatase, domain 2"/>
    <property type="match status" value="1"/>
</dbReference>
<dbReference type="STRING" id="1610491.AAV94_07035"/>
<keyword evidence="4" id="KW-0119">Carbohydrate metabolism</keyword>
<dbReference type="InterPro" id="IPR050155">
    <property type="entry name" value="HAD-like_hydrolase_sf"/>
</dbReference>
<keyword evidence="6" id="KW-1185">Reference proteome</keyword>
<dbReference type="NCBIfam" id="TIGR01549">
    <property type="entry name" value="HAD-SF-IA-v1"/>
    <property type="match status" value="1"/>
</dbReference>
<dbReference type="InterPro" id="IPR041492">
    <property type="entry name" value="HAD_2"/>
</dbReference>
<evidence type="ECO:0000256" key="1">
    <source>
        <dbReference type="ARBA" id="ARBA00022723"/>
    </source>
</evidence>
<dbReference type="SUPFAM" id="SSF56784">
    <property type="entry name" value="HAD-like"/>
    <property type="match status" value="1"/>
</dbReference>
<dbReference type="PANTHER" id="PTHR43434:SF23">
    <property type="entry name" value="PHOSPHOGLYCOLATE PHOSPHATASE"/>
    <property type="match status" value="1"/>
</dbReference>
<dbReference type="GO" id="GO:0046872">
    <property type="term" value="F:metal ion binding"/>
    <property type="evidence" value="ECO:0007669"/>
    <property type="project" value="UniProtKB-KW"/>
</dbReference>
<dbReference type="RefSeq" id="WP_046741633.1">
    <property type="nucleotide sequence ID" value="NZ_LBNQ01000023.1"/>
</dbReference>
<dbReference type="SFLD" id="SFLDG01129">
    <property type="entry name" value="C1.5:_HAD__Beta-PGM__Phosphata"/>
    <property type="match status" value="1"/>
</dbReference>
<evidence type="ECO:0000256" key="3">
    <source>
        <dbReference type="ARBA" id="ARBA00022842"/>
    </source>
</evidence>
<dbReference type="GO" id="GO:0008967">
    <property type="term" value="F:phosphoglycolate phosphatase activity"/>
    <property type="evidence" value="ECO:0007669"/>
    <property type="project" value="TreeGrafter"/>
</dbReference>
<comment type="caution">
    <text evidence="5">The sequence shown here is derived from an EMBL/GenBank/DDBJ whole genome shotgun (WGS) entry which is preliminary data.</text>
</comment>
<accession>A0A0U1PZJ6</accession>
<gene>
    <name evidence="5" type="ORF">AAV94_07035</name>
</gene>